<dbReference type="InterPro" id="IPR016024">
    <property type="entry name" value="ARM-type_fold"/>
</dbReference>
<protein>
    <recommendedName>
        <fullName evidence="2">RNA-editing substrate-binding complex 6 protein domain-containing protein</fullName>
    </recommendedName>
</protein>
<dbReference type="GO" id="GO:0044528">
    <property type="term" value="P:regulation of mitochondrial mRNA stability"/>
    <property type="evidence" value="ECO:0007669"/>
    <property type="project" value="TreeGrafter"/>
</dbReference>
<dbReference type="Pfam" id="PF26188">
    <property type="entry name" value="RESC6"/>
    <property type="match status" value="1"/>
</dbReference>
<keyword evidence="4" id="KW-1185">Reference proteome</keyword>
<dbReference type="GO" id="GO:0035770">
    <property type="term" value="C:ribonucleoprotein granule"/>
    <property type="evidence" value="ECO:0007669"/>
    <property type="project" value="TreeGrafter"/>
</dbReference>
<evidence type="ECO:0000313" key="3">
    <source>
        <dbReference type="EMBL" id="KAK1933125.1"/>
    </source>
</evidence>
<organism evidence="3 4">
    <name type="scientific">Babesia divergens</name>
    <dbReference type="NCBI Taxonomy" id="32595"/>
    <lineage>
        <taxon>Eukaryota</taxon>
        <taxon>Sar</taxon>
        <taxon>Alveolata</taxon>
        <taxon>Apicomplexa</taxon>
        <taxon>Aconoidasida</taxon>
        <taxon>Piroplasmida</taxon>
        <taxon>Babesiidae</taxon>
        <taxon>Babesia</taxon>
    </lineage>
</organism>
<sequence length="1163" mass="129658">MSDKGSKLASSAELHDEFLNNISDFTQDTNESSDKHSSSVRLTPRIRSGESKNRFRHNDFKEGDMYSAKPVWQQLNELESAWNINFRHKGRLQSQKAISKAKKCVESLDAIEAQQSRLLNIDSFREVFGDSRSPPPLSADQEGDDAGLSPKKDALSTRASDGAKSSNVIVGMNTGSADNSDRWMSKNHGVKSLCDEECMIDDMNLPGDQYYQAAPLNNLEESSKGVELRPEEEALRASVSPSAFFGRQLKEDERQVIEGIFGNRSNDTIDAATPSAVIAATSRIEPETWLNMDPAHILLQQTLLKCKSSSQLLFAISDKVEKMNHVNVSTALHRMARYSNPQTRYTLNNNDTFVSLVSSIERHIPFFDCQGLTNVFWSVVRLRIQPRWLDCLLDALYKNASDLSPSELASSLFAVSKVTVKNSSSVDLRDRLIGLAQERVSQFTRPLDITCVATALARLNVRNPVLFGRISNAVISHMNDFSMQHICGIAWAFASLGFTDRVLFTKIRQFIEENANASSLRDVIHLAWALSKVREADNEVFLFTISPFVRSHIGHLTCRDISTVAWAFVNAEIDDPDLFEDLASALLHRVDEMTSHDIAAAVAAFSHMEESHKALFKKMRNRAFAICDQFTPLQLGKITRGFSSVGDERFYGQLGRAIESKVHLMLPENIVEVLMGLTEAGHVAPSLYKKLLEAVSVSARQLYAEDSLLLLQVVTKLKRDSYDGGMTSALHKLSHSLVDQIEKRVKRWRCYNIVHISSFFECLSLMGIGSSKGDSTVKVLARQLAACLNRLRSSNSAPSLSNGTFANFIRACAYLPPRKLALVQAELSKNTQLMKAMHTCVASLRAGSFLTSGDSPLSSIDAAFCLIRMGYFDDGVVALCDEIVSEASANKAIELTSSNGMDTLSKVIWFLTECNLHLSWVRGKLREVGDSTTTFEASDALVRFMWACVILGEDVLLMRMVTRFVPLFTKLPEDMLLAQQVALHVLLCSPDRPVDGKLLMTTNPLVNNSADSCDIPPAVYDTLREWLEYQRDDLYTVSPGSKNKRALELDYDSVLSESLIAMKIPHKTVHTIQNMYRVSVSFPLENHVVDVLNFTDCFVPNGQIRSRAMLRQRQLQLLGYGVVSLKLDRLYDASREKRTKELIAEAIGGFCAPAMDYLPLNPQ</sequence>
<reference evidence="3" key="1">
    <citation type="journal article" date="2014" name="Nucleic Acids Res.">
        <title>The evolutionary dynamics of variant antigen genes in Babesia reveal a history of genomic innovation underlying host-parasite interaction.</title>
        <authorList>
            <person name="Jackson A.P."/>
            <person name="Otto T.D."/>
            <person name="Darby A."/>
            <person name="Ramaprasad A."/>
            <person name="Xia D."/>
            <person name="Echaide I.E."/>
            <person name="Farber M."/>
            <person name="Gahlot S."/>
            <person name="Gamble J."/>
            <person name="Gupta D."/>
            <person name="Gupta Y."/>
            <person name="Jackson L."/>
            <person name="Malandrin L."/>
            <person name="Malas T.B."/>
            <person name="Moussa E."/>
            <person name="Nair M."/>
            <person name="Reid A.J."/>
            <person name="Sanders M."/>
            <person name="Sharma J."/>
            <person name="Tracey A."/>
            <person name="Quail M.A."/>
            <person name="Weir W."/>
            <person name="Wastling J.M."/>
            <person name="Hall N."/>
            <person name="Willadsen P."/>
            <person name="Lingelbach K."/>
            <person name="Shiels B."/>
            <person name="Tait A."/>
            <person name="Berriman M."/>
            <person name="Allred D.R."/>
            <person name="Pain A."/>
        </authorList>
    </citation>
    <scope>NUCLEOTIDE SEQUENCE</scope>
    <source>
        <strain evidence="3">1802A</strain>
    </source>
</reference>
<dbReference type="EMBL" id="JAHBMH010000073">
    <property type="protein sequence ID" value="KAK1933125.1"/>
    <property type="molecule type" value="Genomic_DNA"/>
</dbReference>
<reference evidence="3" key="2">
    <citation type="submission" date="2021-05" db="EMBL/GenBank/DDBJ databases">
        <authorList>
            <person name="Pain A."/>
        </authorList>
    </citation>
    <scope>NUCLEOTIDE SEQUENCE</scope>
    <source>
        <strain evidence="3">1802A</strain>
    </source>
</reference>
<evidence type="ECO:0000313" key="4">
    <source>
        <dbReference type="Proteomes" id="UP001195914"/>
    </source>
</evidence>
<accession>A0AAD9LE94</accession>
<evidence type="ECO:0000256" key="1">
    <source>
        <dbReference type="SAM" id="MobiDB-lite"/>
    </source>
</evidence>
<dbReference type="SUPFAM" id="SSF48371">
    <property type="entry name" value="ARM repeat"/>
    <property type="match status" value="1"/>
</dbReference>
<dbReference type="GO" id="GO:0005759">
    <property type="term" value="C:mitochondrial matrix"/>
    <property type="evidence" value="ECO:0007669"/>
    <property type="project" value="TreeGrafter"/>
</dbReference>
<dbReference type="PANTHER" id="PTHR21228:SF40">
    <property type="entry name" value="LD45607P"/>
    <property type="match status" value="1"/>
</dbReference>
<comment type="caution">
    <text evidence="3">The sequence shown here is derived from an EMBL/GenBank/DDBJ whole genome shotgun (WGS) entry which is preliminary data.</text>
</comment>
<feature type="domain" description="RNA-editing substrate-binding complex 6 protein" evidence="2">
    <location>
        <begin position="555"/>
        <end position="645"/>
    </location>
</feature>
<dbReference type="PANTHER" id="PTHR21228">
    <property type="entry name" value="FAST LEU-RICH DOMAIN-CONTAINING"/>
    <property type="match status" value="1"/>
</dbReference>
<dbReference type="GO" id="GO:0003723">
    <property type="term" value="F:RNA binding"/>
    <property type="evidence" value="ECO:0007669"/>
    <property type="project" value="TreeGrafter"/>
</dbReference>
<proteinExistence type="predicted"/>
<evidence type="ECO:0000259" key="2">
    <source>
        <dbReference type="Pfam" id="PF26188"/>
    </source>
</evidence>
<feature type="compositionally biased region" description="Polar residues" evidence="1">
    <location>
        <begin position="157"/>
        <end position="178"/>
    </location>
</feature>
<dbReference type="InterPro" id="IPR058917">
    <property type="entry name" value="RESC6_dom"/>
</dbReference>
<name>A0AAD9LE94_BABDI</name>
<dbReference type="InterPro" id="IPR050870">
    <property type="entry name" value="FAST_kinase"/>
</dbReference>
<gene>
    <name evidence="3" type="ORF">X943_002290</name>
</gene>
<dbReference type="Proteomes" id="UP001195914">
    <property type="component" value="Unassembled WGS sequence"/>
</dbReference>
<dbReference type="GO" id="GO:0000963">
    <property type="term" value="P:mitochondrial RNA processing"/>
    <property type="evidence" value="ECO:0007669"/>
    <property type="project" value="TreeGrafter"/>
</dbReference>
<dbReference type="AlphaFoldDB" id="A0AAD9LE94"/>
<feature type="region of interest" description="Disordered" evidence="1">
    <location>
        <begin position="23"/>
        <end position="50"/>
    </location>
</feature>
<feature type="region of interest" description="Disordered" evidence="1">
    <location>
        <begin position="129"/>
        <end position="183"/>
    </location>
</feature>